<protein>
    <submittedName>
        <fullName evidence="2">Uncharacterized protein</fullName>
    </submittedName>
</protein>
<evidence type="ECO:0000256" key="1">
    <source>
        <dbReference type="SAM" id="Phobius"/>
    </source>
</evidence>
<evidence type="ECO:0000313" key="2">
    <source>
        <dbReference type="EMBL" id="KND23345.1"/>
    </source>
</evidence>
<dbReference type="AlphaFoldDB" id="A0A0L0JDB5"/>
<dbReference type="PATRIC" id="fig|42234.21.peg.9219"/>
<proteinExistence type="predicted"/>
<gene>
    <name evidence="2" type="ORF">IQ63_44875</name>
</gene>
<keyword evidence="1" id="KW-0472">Membrane</keyword>
<sequence>MKGALLCLLFLGLAFVPGSPGWAAAVLGVMGAILFSGIALLACSRRVALRVGPEGVMLGGTPFGIRAELMEWSEVVSIELWTEPPHRMVKTSYIGVRHKNGSAPLPGSSPALRQIDEYLAEHVPAGFVEAFSGTVLSSRGMVLWRVDQARLKATVRAFAPEVYLFDRLD</sequence>
<evidence type="ECO:0000313" key="3">
    <source>
        <dbReference type="Proteomes" id="UP000037151"/>
    </source>
</evidence>
<comment type="caution">
    <text evidence="2">The sequence shown here is derived from an EMBL/GenBank/DDBJ whole genome shotgun (WGS) entry which is preliminary data.</text>
</comment>
<keyword evidence="1" id="KW-1133">Transmembrane helix</keyword>
<keyword evidence="1" id="KW-0812">Transmembrane</keyword>
<reference evidence="3" key="1">
    <citation type="submission" date="2014-07" db="EMBL/GenBank/DDBJ databases">
        <title>Genome sequencing of plant-pathogenic Streptomyces species.</title>
        <authorList>
            <person name="Harrison J."/>
            <person name="Sapp M."/>
            <person name="Thwaites R."/>
            <person name="Studholme D.J."/>
        </authorList>
    </citation>
    <scope>NUCLEOTIDE SEQUENCE [LARGE SCALE GENOMIC DNA]</scope>
    <source>
        <strain evidence="3">NCPPB 4445</strain>
    </source>
</reference>
<dbReference type="EMBL" id="JPPY01000262">
    <property type="protein sequence ID" value="KND23345.1"/>
    <property type="molecule type" value="Genomic_DNA"/>
</dbReference>
<name>A0A0L0JDB5_9ACTN</name>
<accession>A0A0L0JDB5</accession>
<organism evidence="2 3">
    <name type="scientific">Streptomyces acidiscabies</name>
    <dbReference type="NCBI Taxonomy" id="42234"/>
    <lineage>
        <taxon>Bacteria</taxon>
        <taxon>Bacillati</taxon>
        <taxon>Actinomycetota</taxon>
        <taxon>Actinomycetes</taxon>
        <taxon>Kitasatosporales</taxon>
        <taxon>Streptomycetaceae</taxon>
        <taxon>Streptomyces</taxon>
    </lineage>
</organism>
<feature type="transmembrane region" description="Helical" evidence="1">
    <location>
        <begin position="24"/>
        <end position="43"/>
    </location>
</feature>
<dbReference type="Proteomes" id="UP000037151">
    <property type="component" value="Unassembled WGS sequence"/>
</dbReference>